<dbReference type="Proteomes" id="UP000283880">
    <property type="component" value="Unassembled WGS sequence"/>
</dbReference>
<protein>
    <submittedName>
        <fullName evidence="2">TolC family protein</fullName>
    </submittedName>
</protein>
<dbReference type="EMBL" id="QSBM01000004">
    <property type="protein sequence ID" value="RGX30853.1"/>
    <property type="molecule type" value="Genomic_DNA"/>
</dbReference>
<dbReference type="OrthoDB" id="2064533at2"/>
<sequence length="404" mass="43646">MKWNVSGRKYLRYRSAKGLARSGAAAVTVTAALMVLLCFALSIGGANTALGAETGAGTEVETGEQVIQYQDLRELLKAGNPGLKEKIDDYNNNVQTYQDMRDAVKWEQWDMESKAEDMKDSDASASSLYASNAAMLKSSARNMYKQIDKMTGEKSTRSLEKEADSLTMAAQALMNSYNQMAVNARAKAKTAEAALAACEAVKARYSIGSATLADVQAAEQRLTNARNAAASMEEQAAQLKADLLLLLGMEPGARVEIGAVPAPDLEAIAAIDVEADRNKALGNNSSVLSARHAKAVGTAAQNRREKQVNQAEGEAEADLNSLYQTVVEKRTAYEGAAASWESAQIIYNSLQNKQSAGMLTNTEYLEGEASYLEKQAAWESASMALRQAYENYRWEVLGVSEARQ</sequence>
<dbReference type="AlphaFoldDB" id="A0A413FHW9"/>
<dbReference type="SUPFAM" id="SSF56954">
    <property type="entry name" value="Outer membrane efflux proteins (OEP)"/>
    <property type="match status" value="1"/>
</dbReference>
<organism evidence="2 3">
    <name type="scientific">Enterocloster asparagiformis</name>
    <dbReference type="NCBI Taxonomy" id="333367"/>
    <lineage>
        <taxon>Bacteria</taxon>
        <taxon>Bacillati</taxon>
        <taxon>Bacillota</taxon>
        <taxon>Clostridia</taxon>
        <taxon>Lachnospirales</taxon>
        <taxon>Lachnospiraceae</taxon>
        <taxon>Enterocloster</taxon>
    </lineage>
</organism>
<keyword evidence="1" id="KW-0175">Coiled coil</keyword>
<dbReference type="RefSeq" id="WP_007708584.1">
    <property type="nucleotide sequence ID" value="NZ_JAWRJJ010000356.1"/>
</dbReference>
<evidence type="ECO:0000313" key="3">
    <source>
        <dbReference type="Proteomes" id="UP000283880"/>
    </source>
</evidence>
<evidence type="ECO:0000313" key="2">
    <source>
        <dbReference type="EMBL" id="RGX30853.1"/>
    </source>
</evidence>
<name>A0A413FHW9_9FIRM</name>
<proteinExistence type="predicted"/>
<evidence type="ECO:0000256" key="1">
    <source>
        <dbReference type="SAM" id="Coils"/>
    </source>
</evidence>
<dbReference type="Gene3D" id="1.20.1600.10">
    <property type="entry name" value="Outer membrane efflux proteins (OEP)"/>
    <property type="match status" value="1"/>
</dbReference>
<feature type="coiled-coil region" evidence="1">
    <location>
        <begin position="174"/>
        <end position="242"/>
    </location>
</feature>
<gene>
    <name evidence="2" type="ORF">DWV29_06655</name>
</gene>
<reference evidence="2 3" key="1">
    <citation type="submission" date="2018-08" db="EMBL/GenBank/DDBJ databases">
        <title>A genome reference for cultivated species of the human gut microbiota.</title>
        <authorList>
            <person name="Zou Y."/>
            <person name="Xue W."/>
            <person name="Luo G."/>
        </authorList>
    </citation>
    <scope>NUCLEOTIDE SEQUENCE [LARGE SCALE GENOMIC DNA]</scope>
    <source>
        <strain evidence="2 3">AF04-15</strain>
    </source>
</reference>
<accession>A0A413FHW9</accession>
<comment type="caution">
    <text evidence="2">The sequence shown here is derived from an EMBL/GenBank/DDBJ whole genome shotgun (WGS) entry which is preliminary data.</text>
</comment>